<dbReference type="EMBL" id="FP885907">
    <property type="protein sequence ID" value="CBJ54499.1"/>
    <property type="molecule type" value="Genomic_DNA"/>
</dbReference>
<protein>
    <submittedName>
        <fullName evidence="1">Uncharacterized protein</fullName>
    </submittedName>
</protein>
<accession>D8P6G3</accession>
<keyword evidence="1" id="KW-0614">Plasmid</keyword>
<reference evidence="1" key="1">
    <citation type="journal article" date="2010" name="BMC Genomics">
        <title>Genomes of three tomato pathogens within the Ralstonia solanacearum species complex reveal significant evolutionary divergence.</title>
        <authorList>
            <person name="Remenant B."/>
            <person name="Coupat-Goutaland B."/>
            <person name="Guidot A."/>
            <person name="Cellier G."/>
            <person name="Wicker E."/>
            <person name="Allen C."/>
            <person name="Fegan M."/>
            <person name="Pruvost O."/>
            <person name="Elbaz M."/>
            <person name="Calteau A."/>
            <person name="Salvignol G."/>
            <person name="Mornico D."/>
            <person name="Mangenot S."/>
            <person name="Barbe V."/>
            <person name="Medigue C."/>
            <person name="Prior P."/>
        </authorList>
    </citation>
    <scope>NUCLEOTIDE SEQUENCE [LARGE SCALE GENOMIC DNA]</scope>
    <source>
        <strain evidence="1">CFBP2957</strain>
        <plasmid evidence="1">RCFBPv3_mp</plasmid>
    </source>
</reference>
<geneLocation type="plasmid" evidence="1">
    <name>RCFBPv3_mp</name>
</geneLocation>
<reference evidence="1" key="2">
    <citation type="submission" date="2010-02" db="EMBL/GenBank/DDBJ databases">
        <authorList>
            <person name="Genoscope - CEA"/>
        </authorList>
    </citation>
    <scope>NUCLEOTIDE SEQUENCE</scope>
    <source>
        <strain evidence="1">CFBP2957</strain>
        <plasmid evidence="1">RCFBPv3_mp</plasmid>
    </source>
</reference>
<organism evidence="1">
    <name type="scientific">Ralstonia solanacearum CFBP2957</name>
    <dbReference type="NCBI Taxonomy" id="859656"/>
    <lineage>
        <taxon>Bacteria</taxon>
        <taxon>Pseudomonadati</taxon>
        <taxon>Pseudomonadota</taxon>
        <taxon>Betaproteobacteria</taxon>
        <taxon>Burkholderiales</taxon>
        <taxon>Burkholderiaceae</taxon>
        <taxon>Ralstonia</taxon>
        <taxon>Ralstonia solanacearum species complex</taxon>
    </lineage>
</organism>
<gene>
    <name evidence="1" type="ORF">RCFBP_mp30416</name>
</gene>
<dbReference type="AlphaFoldDB" id="D8P6G3"/>
<proteinExistence type="predicted"/>
<name>D8P6G3_RALSL</name>
<evidence type="ECO:0000313" key="1">
    <source>
        <dbReference type="EMBL" id="CBJ54499.1"/>
    </source>
</evidence>
<sequence>MACPRGCVIAEGHSSVSFYGKSLPHHGHRTSYGCPLLSTLNDVHGWGEGGENVPERFFLNADGEWVGAKEPAPHEAPYDEQPHLIAPPIEGVPYYVETTDGRTFSGSTAAHGLLPRIGTYGEDEYVVYWGDEALAKMEERA</sequence>